<dbReference type="PANTHER" id="PTHR46708:SF2">
    <property type="entry name" value="FIBRONECTIN TYPE-III DOMAIN-CONTAINING PROTEIN"/>
    <property type="match status" value="1"/>
</dbReference>
<dbReference type="GO" id="GO:0000272">
    <property type="term" value="P:polysaccharide catabolic process"/>
    <property type="evidence" value="ECO:0007669"/>
    <property type="project" value="UniProtKB-KW"/>
</dbReference>
<evidence type="ECO:0000256" key="4">
    <source>
        <dbReference type="SAM" id="SignalP"/>
    </source>
</evidence>
<protein>
    <recommendedName>
        <fullName evidence="5">Fibronectin type-III domain-containing protein</fullName>
    </recommendedName>
</protein>
<dbReference type="PANTHER" id="PTHR46708">
    <property type="entry name" value="TENASCIN"/>
    <property type="match status" value="1"/>
</dbReference>
<keyword evidence="4" id="KW-0732">Signal</keyword>
<dbReference type="SUPFAM" id="SSF49265">
    <property type="entry name" value="Fibronectin type III"/>
    <property type="match status" value="1"/>
</dbReference>
<dbReference type="InterPro" id="IPR003961">
    <property type="entry name" value="FN3_dom"/>
</dbReference>
<evidence type="ECO:0000259" key="5">
    <source>
        <dbReference type="PROSITE" id="PS50853"/>
    </source>
</evidence>
<dbReference type="InterPro" id="IPR050991">
    <property type="entry name" value="ECM_Regulatory_Proteins"/>
</dbReference>
<dbReference type="AlphaFoldDB" id="A0A1H2K304"/>
<dbReference type="Gene3D" id="2.60.40.10">
    <property type="entry name" value="Immunoglobulins"/>
    <property type="match status" value="3"/>
</dbReference>
<organism evidence="6 7">
    <name type="scientific">Jiangella alkaliphila</name>
    <dbReference type="NCBI Taxonomy" id="419479"/>
    <lineage>
        <taxon>Bacteria</taxon>
        <taxon>Bacillati</taxon>
        <taxon>Actinomycetota</taxon>
        <taxon>Actinomycetes</taxon>
        <taxon>Jiangellales</taxon>
        <taxon>Jiangellaceae</taxon>
        <taxon>Jiangella</taxon>
    </lineage>
</organism>
<evidence type="ECO:0000313" key="6">
    <source>
        <dbReference type="EMBL" id="SDU62746.1"/>
    </source>
</evidence>
<evidence type="ECO:0000256" key="3">
    <source>
        <dbReference type="ARBA" id="ARBA00023326"/>
    </source>
</evidence>
<feature type="signal peptide" evidence="4">
    <location>
        <begin position="1"/>
        <end position="22"/>
    </location>
</feature>
<feature type="domain" description="Fibronectin type-III" evidence="5">
    <location>
        <begin position="137"/>
        <end position="231"/>
    </location>
</feature>
<dbReference type="OrthoDB" id="5241356at2"/>
<gene>
    <name evidence="6" type="ORF">SAMN04488563_3338</name>
</gene>
<keyword evidence="7" id="KW-1185">Reference proteome</keyword>
<feature type="domain" description="Fibronectin type-III" evidence="5">
    <location>
        <begin position="41"/>
        <end position="130"/>
    </location>
</feature>
<dbReference type="CDD" id="cd00063">
    <property type="entry name" value="FN3"/>
    <property type="match status" value="2"/>
</dbReference>
<dbReference type="InterPro" id="IPR013783">
    <property type="entry name" value="Ig-like_fold"/>
</dbReference>
<keyword evidence="1" id="KW-0677">Repeat</keyword>
<dbReference type="PROSITE" id="PS50853">
    <property type="entry name" value="FN3"/>
    <property type="match status" value="2"/>
</dbReference>
<dbReference type="InterPro" id="IPR036116">
    <property type="entry name" value="FN3_sf"/>
</dbReference>
<reference evidence="7" key="1">
    <citation type="submission" date="2016-10" db="EMBL/GenBank/DDBJ databases">
        <authorList>
            <person name="Varghese N."/>
            <person name="Submissions S."/>
        </authorList>
    </citation>
    <scope>NUCLEOTIDE SEQUENCE [LARGE SCALE GENOMIC DNA]</scope>
    <source>
        <strain evidence="7">DSM 45079</strain>
    </source>
</reference>
<dbReference type="STRING" id="419479.SAMN04488563_3338"/>
<keyword evidence="2" id="KW-0378">Hydrolase</keyword>
<keyword evidence="2" id="KW-0326">Glycosidase</keyword>
<evidence type="ECO:0000256" key="2">
    <source>
        <dbReference type="ARBA" id="ARBA00023295"/>
    </source>
</evidence>
<evidence type="ECO:0000313" key="7">
    <source>
        <dbReference type="Proteomes" id="UP000182977"/>
    </source>
</evidence>
<keyword evidence="3" id="KW-0624">Polysaccharide degradation</keyword>
<sequence length="326" mass="34050">MTRHALLRAGATIAGAFTLVTAALVGQSAAAAGAGSSVPPAPTGLGVVDHDATSVELAWSSTEPQDGYTTFNVYADGIRVYLTPATTATVHGLTPGSTVEFTVTVKRPDIGDRIGAESAHSAPVRVTLDADTTPPPTPENLRLTGRQTQPERLGLFWTATRDDTGGVRRYEVTGPLGSTLTDQWRTWHIEDVSGLDLSPGNSYTFELRAVDAAGNRSLVPATFVFETTPPGVATGLRQVSTRSGYPALIEWTAAPDNAAIMSYEIFLDGESLGSTGTAAPRVDLFEQIFNVACVPPPSGPATVQVRATDTSLNTGALSAPLTVVFP</sequence>
<keyword evidence="3" id="KW-0119">Carbohydrate metabolism</keyword>
<name>A0A1H2K304_9ACTN</name>
<dbReference type="GO" id="GO:0016798">
    <property type="term" value="F:hydrolase activity, acting on glycosyl bonds"/>
    <property type="evidence" value="ECO:0007669"/>
    <property type="project" value="UniProtKB-KW"/>
</dbReference>
<evidence type="ECO:0000256" key="1">
    <source>
        <dbReference type="ARBA" id="ARBA00022737"/>
    </source>
</evidence>
<dbReference type="Proteomes" id="UP000182977">
    <property type="component" value="Chromosome I"/>
</dbReference>
<dbReference type="EMBL" id="LT629791">
    <property type="protein sequence ID" value="SDU62746.1"/>
    <property type="molecule type" value="Genomic_DNA"/>
</dbReference>
<proteinExistence type="predicted"/>
<dbReference type="SMART" id="SM00060">
    <property type="entry name" value="FN3"/>
    <property type="match status" value="2"/>
</dbReference>
<accession>A0A1H2K304</accession>
<feature type="chain" id="PRO_5038795726" description="Fibronectin type-III domain-containing protein" evidence="4">
    <location>
        <begin position="23"/>
        <end position="326"/>
    </location>
</feature>
<dbReference type="RefSeq" id="WP_152690682.1">
    <property type="nucleotide sequence ID" value="NZ_KQ061224.1"/>
</dbReference>